<evidence type="ECO:0000256" key="15">
    <source>
        <dbReference type="ARBA" id="ARBA00023306"/>
    </source>
</evidence>
<feature type="compositionally biased region" description="Polar residues" evidence="18">
    <location>
        <begin position="190"/>
        <end position="199"/>
    </location>
</feature>
<evidence type="ECO:0000256" key="3">
    <source>
        <dbReference type="ARBA" id="ARBA00004629"/>
    </source>
</evidence>
<dbReference type="GO" id="GO:0072686">
    <property type="term" value="C:mitotic spindle"/>
    <property type="evidence" value="ECO:0007669"/>
    <property type="project" value="InterPro"/>
</dbReference>
<dbReference type="InterPro" id="IPR013964">
    <property type="entry name" value="DASH_Ask1"/>
</dbReference>
<feature type="region of interest" description="Disordered" evidence="18">
    <location>
        <begin position="136"/>
        <end position="202"/>
    </location>
</feature>
<evidence type="ECO:0000256" key="18">
    <source>
        <dbReference type="SAM" id="MobiDB-lite"/>
    </source>
</evidence>
<evidence type="ECO:0000256" key="5">
    <source>
        <dbReference type="ARBA" id="ARBA00014520"/>
    </source>
</evidence>
<evidence type="ECO:0000256" key="19">
    <source>
        <dbReference type="SAM" id="SignalP"/>
    </source>
</evidence>
<evidence type="ECO:0000256" key="11">
    <source>
        <dbReference type="ARBA" id="ARBA00022829"/>
    </source>
</evidence>
<dbReference type="Proteomes" id="UP000182259">
    <property type="component" value="Chromosome I"/>
</dbReference>
<dbReference type="GO" id="GO:0051301">
    <property type="term" value="P:cell division"/>
    <property type="evidence" value="ECO:0007669"/>
    <property type="project" value="UniProtKB-KW"/>
</dbReference>
<organism evidence="20 21">
    <name type="scientific">Sungouiella intermedia</name>
    <dbReference type="NCBI Taxonomy" id="45354"/>
    <lineage>
        <taxon>Eukaryota</taxon>
        <taxon>Fungi</taxon>
        <taxon>Dikarya</taxon>
        <taxon>Ascomycota</taxon>
        <taxon>Saccharomycotina</taxon>
        <taxon>Pichiomycetes</taxon>
        <taxon>Metschnikowiaceae</taxon>
        <taxon>Sungouiella</taxon>
    </lineage>
</organism>
<evidence type="ECO:0000256" key="1">
    <source>
        <dbReference type="ARBA" id="ARBA00004123"/>
    </source>
</evidence>
<feature type="compositionally biased region" description="Polar residues" evidence="18">
    <location>
        <begin position="496"/>
        <end position="512"/>
    </location>
</feature>
<keyword evidence="10" id="KW-0498">Mitosis</keyword>
<dbReference type="GO" id="GO:0042729">
    <property type="term" value="C:DASH complex"/>
    <property type="evidence" value="ECO:0007669"/>
    <property type="project" value="InterPro"/>
</dbReference>
<feature type="compositionally biased region" description="Polar residues" evidence="18">
    <location>
        <begin position="449"/>
        <end position="458"/>
    </location>
</feature>
<evidence type="ECO:0000256" key="10">
    <source>
        <dbReference type="ARBA" id="ARBA00022776"/>
    </source>
</evidence>
<sequence length="598" mass="65717">MSLPFTPLSIIHLVHSFVSTSTSSTQHSHNNITSTYNQNTTSKTLMSTRRKSTVSVPRRAQLEESPALELERLEQETTLVLQEIDHNLSHANAVINDRMIPILRKYASATHQVWTNVGFWKHFLEEAADVEISTADDLLDPPKGPGSAIVTGAATGGSNTLNPTMGGSLSKSATTATPPRPKNVSSSSSEPQIEASTPQLRSRPLLLSSHSELSPQVVNMRKASTGYLKVTVSPRKRTPKVTPKRTPTRADSGSTKRLSVLQNFLNSSPTLPEPPVLLSEVGRMAFASSSSVNRPTSGRDAADLSSDSDDRNLGALLPILFPTVSLTPRRDSRNRDLIHSALSSGQRFPHTPTFGSGRKDSHVSPVRRMPVPLGDFGDDSDLPIPKRTTAVELDESDELPLPDLQTIHVTGKKRELVNVPDLSKRRKLSSDDPSTKKASVNDDADNVFLDQNPTRNNSTVYHSVVEEHETRSRSMSQIFEEVLQHSIESDNENENKNQQSNFQFETHTNLRTNAGEKGEENRRADLPASGSDSQPQTSRDELIPPSTEILPKAGVNTHNESQNDSQNLSQSIDYSNSSDLGSFLDQRWKSLSRSLRKN</sequence>
<feature type="signal peptide" evidence="19">
    <location>
        <begin position="1"/>
        <end position="16"/>
    </location>
</feature>
<comment type="subcellular location">
    <subcellularLocation>
        <location evidence="3">Chromosome</location>
        <location evidence="3">Centromere</location>
        <location evidence="3">Kinetochore</location>
    </subcellularLocation>
    <subcellularLocation>
        <location evidence="2">Cytoplasm</location>
        <location evidence="2">Cytoskeleton</location>
        <location evidence="2">Spindle</location>
    </subcellularLocation>
    <subcellularLocation>
        <location evidence="1">Nucleus</location>
    </subcellularLocation>
</comment>
<dbReference type="Pfam" id="PF08655">
    <property type="entry name" value="DASH_Ask1"/>
    <property type="match status" value="1"/>
</dbReference>
<feature type="compositionally biased region" description="Polar residues" evidence="18">
    <location>
        <begin position="589"/>
        <end position="598"/>
    </location>
</feature>
<evidence type="ECO:0000313" key="21">
    <source>
        <dbReference type="Proteomes" id="UP000182259"/>
    </source>
</evidence>
<keyword evidence="14" id="KW-0539">Nucleus</keyword>
<evidence type="ECO:0000313" key="20">
    <source>
        <dbReference type="EMBL" id="SGZ50823.1"/>
    </source>
</evidence>
<keyword evidence="19" id="KW-0732">Signal</keyword>
<keyword evidence="6" id="KW-0158">Chromosome</keyword>
<evidence type="ECO:0000256" key="16">
    <source>
        <dbReference type="ARBA" id="ARBA00023328"/>
    </source>
</evidence>
<feature type="region of interest" description="Disordered" evidence="18">
    <location>
        <begin position="230"/>
        <end position="257"/>
    </location>
</feature>
<keyword evidence="7" id="KW-0963">Cytoplasm</keyword>
<dbReference type="GO" id="GO:0044732">
    <property type="term" value="C:mitotic spindle pole body"/>
    <property type="evidence" value="ECO:0007669"/>
    <property type="project" value="TreeGrafter"/>
</dbReference>
<evidence type="ECO:0000256" key="7">
    <source>
        <dbReference type="ARBA" id="ARBA00022490"/>
    </source>
</evidence>
<dbReference type="PANTHER" id="PTHR28200:SF1">
    <property type="entry name" value="DASH COMPLEX SUBUNIT ASK1"/>
    <property type="match status" value="1"/>
</dbReference>
<keyword evidence="16" id="KW-0137">Centromere</keyword>
<evidence type="ECO:0000256" key="14">
    <source>
        <dbReference type="ARBA" id="ARBA00023242"/>
    </source>
</evidence>
<keyword evidence="12" id="KW-0995">Kinetochore</keyword>
<dbReference type="EMBL" id="LT635764">
    <property type="protein sequence ID" value="SGZ50823.1"/>
    <property type="molecule type" value="Genomic_DNA"/>
</dbReference>
<feature type="region of interest" description="Disordered" evidence="18">
    <location>
        <begin position="489"/>
        <end position="598"/>
    </location>
</feature>
<feature type="region of interest" description="Disordered" evidence="18">
    <location>
        <begin position="418"/>
        <end position="458"/>
    </location>
</feature>
<protein>
    <recommendedName>
        <fullName evidence="5">DASH complex subunit ASK1</fullName>
    </recommendedName>
    <alternativeName>
        <fullName evidence="17">Outer kinetochore protein ASK1</fullName>
    </alternativeName>
</protein>
<feature type="region of interest" description="Disordered" evidence="18">
    <location>
        <begin position="288"/>
        <end position="309"/>
    </location>
</feature>
<evidence type="ECO:0000256" key="8">
    <source>
        <dbReference type="ARBA" id="ARBA00022618"/>
    </source>
</evidence>
<evidence type="ECO:0000256" key="17">
    <source>
        <dbReference type="ARBA" id="ARBA00029735"/>
    </source>
</evidence>
<feature type="region of interest" description="Disordered" evidence="18">
    <location>
        <begin position="342"/>
        <end position="365"/>
    </location>
</feature>
<proteinExistence type="inferred from homology"/>
<keyword evidence="13" id="KW-0206">Cytoskeleton</keyword>
<dbReference type="GO" id="GO:0008608">
    <property type="term" value="P:attachment of spindle microtubules to kinetochore"/>
    <property type="evidence" value="ECO:0007669"/>
    <property type="project" value="InterPro"/>
</dbReference>
<feature type="compositionally biased region" description="Polar residues" evidence="18">
    <location>
        <begin position="156"/>
        <end position="177"/>
    </location>
</feature>
<comment type="similarity">
    <text evidence="4">Belongs to the DASH complex ASK1 family.</text>
</comment>
<gene>
    <name evidence="20" type="ORF">SAMEA4029009_CIC11G00000002736</name>
</gene>
<feature type="compositionally biased region" description="Basic and acidic residues" evidence="18">
    <location>
        <begin position="514"/>
        <end position="525"/>
    </location>
</feature>
<feature type="chain" id="PRO_5009680769" description="DASH complex subunit ASK1" evidence="19">
    <location>
        <begin position="17"/>
        <end position="598"/>
    </location>
</feature>
<reference evidence="20 21" key="1">
    <citation type="submission" date="2016-10" db="EMBL/GenBank/DDBJ databases">
        <authorList>
            <person name="de Groot N.N."/>
        </authorList>
    </citation>
    <scope>NUCLEOTIDE SEQUENCE [LARGE SCALE GENOMIC DNA]</scope>
    <source>
        <strain evidence="20 21">PYCC 4715</strain>
    </source>
</reference>
<dbReference type="AlphaFoldDB" id="A0A1L0BGV5"/>
<evidence type="ECO:0000256" key="13">
    <source>
        <dbReference type="ARBA" id="ARBA00023212"/>
    </source>
</evidence>
<evidence type="ECO:0000256" key="2">
    <source>
        <dbReference type="ARBA" id="ARBA00004186"/>
    </source>
</evidence>
<keyword evidence="15" id="KW-0131">Cell cycle</keyword>
<evidence type="ECO:0000256" key="9">
    <source>
        <dbReference type="ARBA" id="ARBA00022701"/>
    </source>
</evidence>
<evidence type="ECO:0000256" key="12">
    <source>
        <dbReference type="ARBA" id="ARBA00022838"/>
    </source>
</evidence>
<feature type="compositionally biased region" description="Basic residues" evidence="18">
    <location>
        <begin position="234"/>
        <end position="247"/>
    </location>
</feature>
<dbReference type="PANTHER" id="PTHR28200">
    <property type="entry name" value="DASH COMPLEX SUBUNIT ASK1"/>
    <property type="match status" value="1"/>
</dbReference>
<accession>A0A1L0BGV5</accession>
<dbReference type="GO" id="GO:0005874">
    <property type="term" value="C:microtubule"/>
    <property type="evidence" value="ECO:0007669"/>
    <property type="project" value="UniProtKB-KW"/>
</dbReference>
<keyword evidence="8" id="KW-0132">Cell division</keyword>
<feature type="compositionally biased region" description="Polar residues" evidence="18">
    <location>
        <begin position="556"/>
        <end position="580"/>
    </location>
</feature>
<evidence type="ECO:0000256" key="4">
    <source>
        <dbReference type="ARBA" id="ARBA00010731"/>
    </source>
</evidence>
<keyword evidence="11" id="KW-0159">Chromosome partition</keyword>
<name>A0A1L0BGV5_9ASCO</name>
<keyword evidence="9" id="KW-0493">Microtubule</keyword>
<evidence type="ECO:0000256" key="6">
    <source>
        <dbReference type="ARBA" id="ARBA00022454"/>
    </source>
</evidence>